<sequence>MVIHNKRSAIKIIDSETNIKVDVSESDEGKLKRQYNIKEMKNTGMPTIAINKTLFLWYFSL</sequence>
<protein>
    <submittedName>
        <fullName evidence="1">Uncharacterized protein</fullName>
    </submittedName>
</protein>
<evidence type="ECO:0000313" key="1">
    <source>
        <dbReference type="EMBL" id="KRT15111.1"/>
    </source>
</evidence>
<evidence type="ECO:0000313" key="2">
    <source>
        <dbReference type="Proteomes" id="UP000051950"/>
    </source>
</evidence>
<dbReference type="Proteomes" id="UP000051950">
    <property type="component" value="Unassembled WGS sequence"/>
</dbReference>
<name>A0A0T5VMM4_9SPHI</name>
<dbReference type="STRING" id="687842.ASU31_15650"/>
<dbReference type="EMBL" id="LMZQ01000012">
    <property type="protein sequence ID" value="KRT15111.1"/>
    <property type="molecule type" value="Genomic_DNA"/>
</dbReference>
<dbReference type="AlphaFoldDB" id="A0A0T5VMM4"/>
<keyword evidence="2" id="KW-1185">Reference proteome</keyword>
<proteinExistence type="predicted"/>
<gene>
    <name evidence="1" type="ORF">ASU31_15650</name>
</gene>
<accession>A0A0T5VMM4</accession>
<reference evidence="1 2" key="1">
    <citation type="submission" date="2015-11" db="EMBL/GenBank/DDBJ databases">
        <title>Sequence of Pedobacter ginsenosidimutans.</title>
        <authorList>
            <person name="Carson E."/>
            <person name="Keyser V."/>
            <person name="Newman J."/>
            <person name="Miller J."/>
        </authorList>
    </citation>
    <scope>NUCLEOTIDE SEQUENCE [LARGE SCALE GENOMIC DNA]</scope>
    <source>
        <strain evidence="1 2">KACC 14530</strain>
    </source>
</reference>
<organism evidence="1 2">
    <name type="scientific">Pedobacter ginsenosidimutans</name>
    <dbReference type="NCBI Taxonomy" id="687842"/>
    <lineage>
        <taxon>Bacteria</taxon>
        <taxon>Pseudomonadati</taxon>
        <taxon>Bacteroidota</taxon>
        <taxon>Sphingobacteriia</taxon>
        <taxon>Sphingobacteriales</taxon>
        <taxon>Sphingobacteriaceae</taxon>
        <taxon>Pedobacter</taxon>
    </lineage>
</organism>
<comment type="caution">
    <text evidence="1">The sequence shown here is derived from an EMBL/GenBank/DDBJ whole genome shotgun (WGS) entry which is preliminary data.</text>
</comment>